<dbReference type="GO" id="GO:0006298">
    <property type="term" value="P:mismatch repair"/>
    <property type="evidence" value="ECO:0007669"/>
    <property type="project" value="TreeGrafter"/>
</dbReference>
<dbReference type="eggNOG" id="COG0338">
    <property type="taxonomic scope" value="Bacteria"/>
</dbReference>
<name>E6UFK1_RUMA7</name>
<gene>
    <name evidence="4" type="ordered locus">Rumal_1391</name>
</gene>
<dbReference type="GO" id="GO:0032259">
    <property type="term" value="P:methylation"/>
    <property type="evidence" value="ECO:0007669"/>
    <property type="project" value="UniProtKB-KW"/>
</dbReference>
<dbReference type="PANTHER" id="PTHR30481">
    <property type="entry name" value="DNA ADENINE METHYLASE"/>
    <property type="match status" value="1"/>
</dbReference>
<dbReference type="PRINTS" id="PR00505">
    <property type="entry name" value="D12N6MTFRASE"/>
</dbReference>
<dbReference type="Pfam" id="PF02086">
    <property type="entry name" value="MethyltransfD12"/>
    <property type="match status" value="1"/>
</dbReference>
<protein>
    <submittedName>
        <fullName evidence="4">D12 class N6 adenine-specific DNA methyltransferase</fullName>
    </submittedName>
</protein>
<dbReference type="STRING" id="697329.Rumal_1391"/>
<keyword evidence="1 4" id="KW-0489">Methyltransferase</keyword>
<reference evidence="4 5" key="1">
    <citation type="journal article" date="2011" name="J. Bacteriol.">
        <title>Complete genome of the cellulolytic ruminal bacterium Ruminococcus albus 7.</title>
        <authorList>
            <person name="Suen G."/>
            <person name="Stevenson D.M."/>
            <person name="Bruce D.C."/>
            <person name="Chertkov O."/>
            <person name="Copeland A."/>
            <person name="Cheng J.F."/>
            <person name="Detter C."/>
            <person name="Detter J.C."/>
            <person name="Goodwin L.A."/>
            <person name="Han C.S."/>
            <person name="Hauser L.J."/>
            <person name="Ivanova N.N."/>
            <person name="Kyrpides N.C."/>
            <person name="Land M.L."/>
            <person name="Lapidus A."/>
            <person name="Lucas S."/>
            <person name="Ovchinnikova G."/>
            <person name="Pitluck S."/>
            <person name="Tapia R."/>
            <person name="Woyke T."/>
            <person name="Boyum J."/>
            <person name="Mead D."/>
            <person name="Weimer P.J."/>
        </authorList>
    </citation>
    <scope>NUCLEOTIDE SEQUENCE [LARGE SCALE GENOMIC DNA]</scope>
    <source>
        <strain evidence="5">ATCC 27210 / DSM 20455 / JCM 14654 / NCDO 2250 / 7</strain>
    </source>
</reference>
<dbReference type="GO" id="GO:0043565">
    <property type="term" value="F:sequence-specific DNA binding"/>
    <property type="evidence" value="ECO:0007669"/>
    <property type="project" value="TreeGrafter"/>
</dbReference>
<dbReference type="SUPFAM" id="SSF53335">
    <property type="entry name" value="S-adenosyl-L-methionine-dependent methyltransferases"/>
    <property type="match status" value="1"/>
</dbReference>
<dbReference type="KEGG" id="ral:Rumal_1391"/>
<keyword evidence="3" id="KW-0949">S-adenosyl-L-methionine</keyword>
<accession>E6UFK1</accession>
<dbReference type="RefSeq" id="WP_013498074.1">
    <property type="nucleotide sequence ID" value="NC_014833.1"/>
</dbReference>
<dbReference type="GO" id="GO:0009007">
    <property type="term" value="F:site-specific DNA-methyltransferase (adenine-specific) activity"/>
    <property type="evidence" value="ECO:0007669"/>
    <property type="project" value="UniProtKB-EC"/>
</dbReference>
<dbReference type="GO" id="GO:0009307">
    <property type="term" value="P:DNA restriction-modification system"/>
    <property type="evidence" value="ECO:0007669"/>
    <property type="project" value="InterPro"/>
</dbReference>
<dbReference type="EMBL" id="CP002403">
    <property type="protein sequence ID" value="ADU21905.1"/>
    <property type="molecule type" value="Genomic_DNA"/>
</dbReference>
<organism evidence="4 5">
    <name type="scientific">Ruminococcus albus (strain ATCC 27210 / DSM 20455 / JCM 14654 / NCDO 2250 / 7)</name>
    <dbReference type="NCBI Taxonomy" id="697329"/>
    <lineage>
        <taxon>Bacteria</taxon>
        <taxon>Bacillati</taxon>
        <taxon>Bacillota</taxon>
        <taxon>Clostridia</taxon>
        <taxon>Eubacteriales</taxon>
        <taxon>Oscillospiraceae</taxon>
        <taxon>Ruminococcus</taxon>
    </lineage>
</organism>
<keyword evidence="2 4" id="KW-0808">Transferase</keyword>
<dbReference type="Gene3D" id="3.40.50.150">
    <property type="entry name" value="Vaccinia Virus protein VP39"/>
    <property type="match status" value="2"/>
</dbReference>
<dbReference type="OrthoDB" id="9805629at2"/>
<dbReference type="InterPro" id="IPR012327">
    <property type="entry name" value="MeTrfase_D12"/>
</dbReference>
<dbReference type="REBASE" id="30856">
    <property type="entry name" value="M.Ral7ORF1391P"/>
</dbReference>
<evidence type="ECO:0000256" key="1">
    <source>
        <dbReference type="ARBA" id="ARBA00022603"/>
    </source>
</evidence>
<dbReference type="AlphaFoldDB" id="E6UFK1"/>
<sequence>MSNQHYGGCDPPIPWIGGKSVLIPVIRRIMPDYPKKYVEAFGGGGALTFSGKIAPIQIYNDFNQHLVNFMRTLKSRADELISRLTGVYNADGSLREDLVKEYFLNARDQFIISSKVFYHGEDFEDFYEQIKKIINSAQTHDEKLHKLWLAGEIIKEYDDRTKDPKLWDAVNFYILMKCSYSATGTSWAIKPVNYESVINLLNGAFRMLQNVIIEHKDCIDLIRFHDAPGTFFYCDPPYYMAEDLYNGVPLFGDDKHKQLHDTLLNCESKVLLSYNDCHFIDELYCEDKWFKMRVARPNSMILHNEPGALYNEFLIANYDIFSLYNNGVQTTFFNDYEPIDNEGRIVL</sequence>
<evidence type="ECO:0000313" key="5">
    <source>
        <dbReference type="Proteomes" id="UP000006919"/>
    </source>
</evidence>
<dbReference type="Proteomes" id="UP000006919">
    <property type="component" value="Chromosome"/>
</dbReference>
<dbReference type="HOGENOM" id="CLU_063430_1_0_9"/>
<evidence type="ECO:0000256" key="3">
    <source>
        <dbReference type="ARBA" id="ARBA00022691"/>
    </source>
</evidence>
<dbReference type="GO" id="GO:1904047">
    <property type="term" value="F:S-adenosyl-L-methionine binding"/>
    <property type="evidence" value="ECO:0007669"/>
    <property type="project" value="TreeGrafter"/>
</dbReference>
<evidence type="ECO:0000313" key="4">
    <source>
        <dbReference type="EMBL" id="ADU21905.1"/>
    </source>
</evidence>
<dbReference type="InterPro" id="IPR029063">
    <property type="entry name" value="SAM-dependent_MTases_sf"/>
</dbReference>
<evidence type="ECO:0000256" key="2">
    <source>
        <dbReference type="ARBA" id="ARBA00022679"/>
    </source>
</evidence>
<proteinExistence type="predicted"/>